<keyword evidence="3" id="KW-0443">Lipid metabolism</keyword>
<organism evidence="5 6">
    <name type="scientific">Neptunomonas qingdaonensis</name>
    <dbReference type="NCBI Taxonomy" id="1045558"/>
    <lineage>
        <taxon>Bacteria</taxon>
        <taxon>Pseudomonadati</taxon>
        <taxon>Pseudomonadota</taxon>
        <taxon>Gammaproteobacteria</taxon>
        <taxon>Oceanospirillales</taxon>
        <taxon>Oceanospirillaceae</taxon>
        <taxon>Neptunomonas</taxon>
    </lineage>
</organism>
<gene>
    <name evidence="5" type="ORF">SAMN05216175_103277</name>
</gene>
<evidence type="ECO:0000256" key="1">
    <source>
        <dbReference type="ARBA" id="ARBA00022516"/>
    </source>
</evidence>
<dbReference type="GO" id="GO:0008770">
    <property type="term" value="F:[acyl-carrier-protein] phosphodiesterase activity"/>
    <property type="evidence" value="ECO:0007669"/>
    <property type="project" value="InterPro"/>
</dbReference>
<dbReference type="PANTHER" id="PTHR38764:SF1">
    <property type="entry name" value="ACYL CARRIER PROTEIN PHOSPHODIESTERASE"/>
    <property type="match status" value="1"/>
</dbReference>
<dbReference type="GO" id="GO:0006633">
    <property type="term" value="P:fatty acid biosynthetic process"/>
    <property type="evidence" value="ECO:0007669"/>
    <property type="project" value="UniProtKB-KW"/>
</dbReference>
<dbReference type="Proteomes" id="UP000198623">
    <property type="component" value="Unassembled WGS sequence"/>
</dbReference>
<dbReference type="RefSeq" id="WP_090726188.1">
    <property type="nucleotide sequence ID" value="NZ_FOOU01000003.1"/>
</dbReference>
<keyword evidence="4" id="KW-0276">Fatty acid metabolism</keyword>
<keyword evidence="6" id="KW-1185">Reference proteome</keyword>
<dbReference type="AlphaFoldDB" id="A0A1I2P5D4"/>
<sequence length="193" mass="22248">MNYLAHLFLAQATVESRVGNLLGDFAKGVVVAQLSKPVKNGLLNHRAVDRFTDNHIVVKQLKCLVGADRKRFAGIMLDMVFDHYLIKHWHHFSHRSFAASCDIYYQALDDGQVLMPPAMQRVTQRVIKQQWFDSYQTLEGIGFALDRIADRIRFDHSFYGSVEELITYQDEIESGFLAFFPELMQHVEAIKLE</sequence>
<dbReference type="PANTHER" id="PTHR38764">
    <property type="entry name" value="ACYL CARRIER PROTEIN PHOSPHODIESTERASE"/>
    <property type="match status" value="1"/>
</dbReference>
<reference evidence="6" key="1">
    <citation type="submission" date="2016-10" db="EMBL/GenBank/DDBJ databases">
        <authorList>
            <person name="Varghese N."/>
            <person name="Submissions S."/>
        </authorList>
    </citation>
    <scope>NUCLEOTIDE SEQUENCE [LARGE SCALE GENOMIC DNA]</scope>
    <source>
        <strain evidence="6">CGMCC 1.10971</strain>
    </source>
</reference>
<keyword evidence="2" id="KW-0378">Hydrolase</keyword>
<evidence type="ECO:0000313" key="6">
    <source>
        <dbReference type="Proteomes" id="UP000198623"/>
    </source>
</evidence>
<evidence type="ECO:0000313" key="5">
    <source>
        <dbReference type="EMBL" id="SFG11308.1"/>
    </source>
</evidence>
<dbReference type="EMBL" id="FOOU01000003">
    <property type="protein sequence ID" value="SFG11308.1"/>
    <property type="molecule type" value="Genomic_DNA"/>
</dbReference>
<dbReference type="OrthoDB" id="8442777at2"/>
<dbReference type="STRING" id="1045558.SAMN05216175_103277"/>
<dbReference type="InterPro" id="IPR007431">
    <property type="entry name" value="ACP_PD"/>
</dbReference>
<evidence type="ECO:0000256" key="4">
    <source>
        <dbReference type="ARBA" id="ARBA00023160"/>
    </source>
</evidence>
<keyword evidence="1" id="KW-0444">Lipid biosynthesis</keyword>
<accession>A0A1I2P5D4</accession>
<protein>
    <submittedName>
        <fullName evidence="5">Acyl carrier protein phosphodiesterase</fullName>
    </submittedName>
</protein>
<evidence type="ECO:0000256" key="2">
    <source>
        <dbReference type="ARBA" id="ARBA00022801"/>
    </source>
</evidence>
<keyword evidence="4" id="KW-0275">Fatty acid biosynthesis</keyword>
<dbReference type="Pfam" id="PF04336">
    <property type="entry name" value="ACP_PD"/>
    <property type="match status" value="1"/>
</dbReference>
<name>A0A1I2P5D4_9GAMM</name>
<dbReference type="PIRSF" id="PIRSF011489">
    <property type="entry name" value="DUF479"/>
    <property type="match status" value="1"/>
</dbReference>
<evidence type="ECO:0000256" key="3">
    <source>
        <dbReference type="ARBA" id="ARBA00023098"/>
    </source>
</evidence>
<proteinExistence type="predicted"/>